<reference evidence="6 7" key="1">
    <citation type="submission" date="2019-11" db="EMBL/GenBank/DDBJ databases">
        <title>Agromyces kandeliae sp. nov., isolated from mangrove soil.</title>
        <authorList>
            <person name="Wang R."/>
        </authorList>
    </citation>
    <scope>NUCLEOTIDE SEQUENCE [LARGE SCALE GENOMIC DNA]</scope>
    <source>
        <strain evidence="6 7">JCM 11433</strain>
    </source>
</reference>
<dbReference type="GO" id="GO:0004360">
    <property type="term" value="F:glutamine-fructose-6-phosphate transaminase (isomerizing) activity"/>
    <property type="evidence" value="ECO:0007669"/>
    <property type="project" value="UniProtKB-EC"/>
</dbReference>
<dbReference type="Proteomes" id="UP000433071">
    <property type="component" value="Unassembled WGS sequence"/>
</dbReference>
<dbReference type="InterPro" id="IPR001347">
    <property type="entry name" value="SIS_dom"/>
</dbReference>
<dbReference type="EC" id="2.6.1.16" evidence="2"/>
<organism evidence="6 7">
    <name type="scientific">Agromyces bracchium</name>
    <dbReference type="NCBI Taxonomy" id="88376"/>
    <lineage>
        <taxon>Bacteria</taxon>
        <taxon>Bacillati</taxon>
        <taxon>Actinomycetota</taxon>
        <taxon>Actinomycetes</taxon>
        <taxon>Micrococcales</taxon>
        <taxon>Microbacteriaceae</taxon>
        <taxon>Agromyces</taxon>
    </lineage>
</organism>
<comment type="catalytic activity">
    <reaction evidence="1">
        <text>D-fructose 6-phosphate + L-glutamine = D-glucosamine 6-phosphate + L-glutamate</text>
        <dbReference type="Rhea" id="RHEA:13237"/>
        <dbReference type="ChEBI" id="CHEBI:29985"/>
        <dbReference type="ChEBI" id="CHEBI:58359"/>
        <dbReference type="ChEBI" id="CHEBI:58725"/>
        <dbReference type="ChEBI" id="CHEBI:61527"/>
        <dbReference type="EC" id="2.6.1.16"/>
    </reaction>
</comment>
<dbReference type="GO" id="GO:0006487">
    <property type="term" value="P:protein N-linked glycosylation"/>
    <property type="evidence" value="ECO:0007669"/>
    <property type="project" value="TreeGrafter"/>
</dbReference>
<accession>A0A6I3MBN5</accession>
<evidence type="ECO:0000256" key="3">
    <source>
        <dbReference type="ARBA" id="ARBA00016090"/>
    </source>
</evidence>
<dbReference type="PANTHER" id="PTHR10937:SF0">
    <property type="entry name" value="GLUTAMINE--FRUCTOSE-6-PHOSPHATE TRANSAMINASE (ISOMERIZING)"/>
    <property type="match status" value="1"/>
</dbReference>
<evidence type="ECO:0000256" key="1">
    <source>
        <dbReference type="ARBA" id="ARBA00001031"/>
    </source>
</evidence>
<dbReference type="Gene3D" id="3.40.50.10490">
    <property type="entry name" value="Glucose-6-phosphate isomerase like protein, domain 1"/>
    <property type="match status" value="1"/>
</dbReference>
<sequence>MDTAAFRADLDLIPESLGRLADALDAGLAGLEPLALLGASRVLVVGMGSSRYAADVVARRFRAVGANMLVELASVELLPPAAPDLVVVAVSATGGSVEVLRAIERYRGTGRLVAITNRAESPLAEAADVVVPLHAGVEASGVACRTFRATFAVLDEVLAELLGTAPAARFDAAALRRGADANAALLKSSADWLDPLADLLTGPDGTWTLAPAERLSSAQQSALMLREVPRLGAFASETGDWSHVDVYLTKTQDYRALVFAGSAWDAQALDWMHQRGSRFAAVGGALDGAELTVRYPGDDDPTVAALADTLLGELVADRRLTVPAPHARPAG</sequence>
<comment type="caution">
    <text evidence="6">The sequence shown here is derived from an EMBL/GenBank/DDBJ whole genome shotgun (WGS) entry which is preliminary data.</text>
</comment>
<evidence type="ECO:0000259" key="5">
    <source>
        <dbReference type="PROSITE" id="PS51464"/>
    </source>
</evidence>
<dbReference type="AlphaFoldDB" id="A0A6I3MBN5"/>
<dbReference type="GO" id="GO:0097367">
    <property type="term" value="F:carbohydrate derivative binding"/>
    <property type="evidence" value="ECO:0007669"/>
    <property type="project" value="InterPro"/>
</dbReference>
<evidence type="ECO:0000256" key="4">
    <source>
        <dbReference type="ARBA" id="ARBA00022737"/>
    </source>
</evidence>
<evidence type="ECO:0000256" key="2">
    <source>
        <dbReference type="ARBA" id="ARBA00012916"/>
    </source>
</evidence>
<dbReference type="InterPro" id="IPR035466">
    <property type="entry name" value="GlmS/AgaS_SIS"/>
</dbReference>
<dbReference type="GO" id="GO:0006047">
    <property type="term" value="P:UDP-N-acetylglucosamine metabolic process"/>
    <property type="evidence" value="ECO:0007669"/>
    <property type="project" value="TreeGrafter"/>
</dbReference>
<dbReference type="GO" id="GO:0006002">
    <property type="term" value="P:fructose 6-phosphate metabolic process"/>
    <property type="evidence" value="ECO:0007669"/>
    <property type="project" value="TreeGrafter"/>
</dbReference>
<feature type="domain" description="SIS" evidence="5">
    <location>
        <begin position="20"/>
        <end position="168"/>
    </location>
</feature>
<name>A0A6I3MBN5_9MICO</name>
<evidence type="ECO:0000313" key="6">
    <source>
        <dbReference type="EMBL" id="MTH67883.1"/>
    </source>
</evidence>
<gene>
    <name evidence="6" type="ORF">GJ743_05790</name>
</gene>
<dbReference type="EMBL" id="WMLB01000017">
    <property type="protein sequence ID" value="MTH67883.1"/>
    <property type="molecule type" value="Genomic_DNA"/>
</dbReference>
<dbReference type="RefSeq" id="WP_328288837.1">
    <property type="nucleotide sequence ID" value="NZ_BAAAIB010000001.1"/>
</dbReference>
<dbReference type="PROSITE" id="PS51464">
    <property type="entry name" value="SIS"/>
    <property type="match status" value="1"/>
</dbReference>
<dbReference type="PANTHER" id="PTHR10937">
    <property type="entry name" value="GLUCOSAMINE--FRUCTOSE-6-PHOSPHATE AMINOTRANSFERASE, ISOMERIZING"/>
    <property type="match status" value="1"/>
</dbReference>
<protein>
    <recommendedName>
        <fullName evidence="3">Glutamine--fructose-6-phosphate aminotransferase [isomerizing]</fullName>
        <ecNumber evidence="2">2.6.1.16</ecNumber>
    </recommendedName>
</protein>
<dbReference type="Pfam" id="PF01380">
    <property type="entry name" value="SIS"/>
    <property type="match status" value="1"/>
</dbReference>
<dbReference type="InterPro" id="IPR046348">
    <property type="entry name" value="SIS_dom_sf"/>
</dbReference>
<proteinExistence type="predicted"/>
<evidence type="ECO:0000313" key="7">
    <source>
        <dbReference type="Proteomes" id="UP000433071"/>
    </source>
</evidence>
<dbReference type="CDD" id="cd05008">
    <property type="entry name" value="SIS_GlmS_GlmD_1"/>
    <property type="match status" value="1"/>
</dbReference>
<dbReference type="SUPFAM" id="SSF53697">
    <property type="entry name" value="SIS domain"/>
    <property type="match status" value="1"/>
</dbReference>
<keyword evidence="4" id="KW-0677">Repeat</keyword>
<keyword evidence="7" id="KW-1185">Reference proteome</keyword>